<comment type="caution">
    <text evidence="3">The sequence shown here is derived from an EMBL/GenBank/DDBJ whole genome shotgun (WGS) entry which is preliminary data.</text>
</comment>
<feature type="region of interest" description="Disordered" evidence="2">
    <location>
        <begin position="103"/>
        <end position="134"/>
    </location>
</feature>
<dbReference type="GO" id="GO:0003677">
    <property type="term" value="F:DNA binding"/>
    <property type="evidence" value="ECO:0007669"/>
    <property type="project" value="InterPro"/>
</dbReference>
<dbReference type="SUPFAM" id="SSF56349">
    <property type="entry name" value="DNA breaking-rejoining enzymes"/>
    <property type="match status" value="1"/>
</dbReference>
<accession>A0A8H9QHZ5</accession>
<dbReference type="Gene3D" id="1.10.443.10">
    <property type="entry name" value="Intergrase catalytic core"/>
    <property type="match status" value="1"/>
</dbReference>
<dbReference type="PROSITE" id="PS51898">
    <property type="entry name" value="TYR_RECOMBINASE"/>
    <property type="match status" value="1"/>
</dbReference>
<reference evidence="3" key="2">
    <citation type="submission" date="2020-09" db="EMBL/GenBank/DDBJ databases">
        <authorList>
            <consortium name="NCBI Pathogen Detection Project"/>
        </authorList>
    </citation>
    <scope>NUCLEOTIDE SEQUENCE</scope>
    <source>
        <strain evidence="3">O50</strain>
    </source>
</reference>
<proteinExistence type="predicted"/>
<dbReference type="EMBL" id="DACSXJ010000113">
    <property type="protein sequence ID" value="HAT3901106.1"/>
    <property type="molecule type" value="Genomic_DNA"/>
</dbReference>
<dbReference type="GO" id="GO:0006310">
    <property type="term" value="P:DNA recombination"/>
    <property type="evidence" value="ECO:0007669"/>
    <property type="project" value="UniProtKB-KW"/>
</dbReference>
<evidence type="ECO:0000256" key="2">
    <source>
        <dbReference type="SAM" id="MobiDB-lite"/>
    </source>
</evidence>
<name>A0A8H9QHZ5_CITFR</name>
<sequence>MSDLQTDPWKGALDTDRVFLSRRGNGLSRQQAYRIVREAGEKAGMTIEINPKMLRHACGFGLAERGAGTCLIQDFLGHRNARHTKKYTESDDSPFIDLWQDTWGGSDDKTKGCNESVDGEEPCEKGNSWGQTDT</sequence>
<keyword evidence="1" id="KW-0233">DNA recombination</keyword>
<reference evidence="3" key="1">
    <citation type="journal article" date="2018" name="Genome Biol.">
        <title>SKESA: strategic k-mer extension for scrupulous assemblies.</title>
        <authorList>
            <person name="Souvorov A."/>
            <person name="Agarwala R."/>
            <person name="Lipman D.J."/>
        </authorList>
    </citation>
    <scope>NUCLEOTIDE SEQUENCE</scope>
    <source>
        <strain evidence="3">O50</strain>
    </source>
</reference>
<organism evidence="3">
    <name type="scientific">Citrobacter freundii</name>
    <dbReference type="NCBI Taxonomy" id="546"/>
    <lineage>
        <taxon>Bacteria</taxon>
        <taxon>Pseudomonadati</taxon>
        <taxon>Pseudomonadota</taxon>
        <taxon>Gammaproteobacteria</taxon>
        <taxon>Enterobacterales</taxon>
        <taxon>Enterobacteriaceae</taxon>
        <taxon>Citrobacter</taxon>
        <taxon>Citrobacter freundii complex</taxon>
    </lineage>
</organism>
<dbReference type="InterPro" id="IPR011010">
    <property type="entry name" value="DNA_brk_join_enz"/>
</dbReference>
<dbReference type="Pfam" id="PF00589">
    <property type="entry name" value="Phage_integrase"/>
    <property type="match status" value="1"/>
</dbReference>
<gene>
    <name evidence="3" type="ORF">I9Y29_005640</name>
</gene>
<dbReference type="InterPro" id="IPR013762">
    <property type="entry name" value="Integrase-like_cat_sf"/>
</dbReference>
<dbReference type="GO" id="GO:0015074">
    <property type="term" value="P:DNA integration"/>
    <property type="evidence" value="ECO:0007669"/>
    <property type="project" value="InterPro"/>
</dbReference>
<evidence type="ECO:0000313" key="3">
    <source>
        <dbReference type="EMBL" id="HAT3901106.1"/>
    </source>
</evidence>
<dbReference type="Proteomes" id="UP000855471">
    <property type="component" value="Unassembled WGS sequence"/>
</dbReference>
<evidence type="ECO:0000256" key="1">
    <source>
        <dbReference type="ARBA" id="ARBA00023172"/>
    </source>
</evidence>
<protein>
    <submittedName>
        <fullName evidence="3">Tyrosine-type recombinase/integrase</fullName>
    </submittedName>
</protein>
<dbReference type="AlphaFoldDB" id="A0A8H9QHZ5"/>
<dbReference type="InterPro" id="IPR002104">
    <property type="entry name" value="Integrase_catalytic"/>
</dbReference>